<dbReference type="Gene3D" id="3.40.50.300">
    <property type="entry name" value="P-loop containing nucleotide triphosphate hydrolases"/>
    <property type="match status" value="1"/>
</dbReference>
<name>A0A4Y7JHL3_PAPSO</name>
<dbReference type="InterPro" id="IPR042226">
    <property type="entry name" value="eFR1_2_sf"/>
</dbReference>
<dbReference type="GO" id="GO:0005525">
    <property type="term" value="F:GTP binding"/>
    <property type="evidence" value="ECO:0007669"/>
    <property type="project" value="UniProtKB-KW"/>
</dbReference>
<evidence type="ECO:0000259" key="3">
    <source>
        <dbReference type="Pfam" id="PF03465"/>
    </source>
</evidence>
<protein>
    <recommendedName>
        <fullName evidence="3">eRF1 domain-containing protein</fullName>
    </recommendedName>
</protein>
<sequence length="558" mass="62542">MAVIEELKSAKKPKSTEVNMGIVNEKPQQRKRHLNAVLVHADNACGHILCPTYQVEENRAQEGSANLWKLEQIDCNNEQFKSDMVEVRKASFETENTVFTILEDPSVKKYVPSRFASAQPDMAVWVISALGQDFRAAVADDKFCQSHVFLATTCVSKLLVIVNKMGDPLLKWSKDRYMKVVSKMKLHLRCSGFDVKKGLQFIPVDSVSVDSNIQTRVSKSTCSWWDGPCLFEALDSMEVPEDKGRGPFWMSINHIGGTYVEGTIESGKIRAGDTLQILLQEVDVKVLGVSSLGNRVNCARPREYVKVELAGMEEKDFKHASILSNRPDKRKSLFKPNDRIGFLVTDLKETVFGSLRGVEYEVIDKFRANLPSIKAHAYYTELHSYTMKVREKAGELFGSACLIVVGRDDFHLQFVSKSNTNILKDGYVDYGGNIGFEEAIYSSSDLLCDVRLLEEHSLIGDLFEQICCSTGKYAVGIQSTSKALDMGVVDTLIVWDNFKDDTNILKNIIRENSVFSLEVVTDRSKNGNQFCKQFSGIGAILKSQIDVDDDDINWADPD</sequence>
<dbReference type="Gramene" id="RZC60247">
    <property type="protein sequence ID" value="RZC60247"/>
    <property type="gene ID" value="C5167_021999"/>
</dbReference>
<dbReference type="InterPro" id="IPR027417">
    <property type="entry name" value="P-loop_NTPase"/>
</dbReference>
<reference evidence="4 5" key="1">
    <citation type="journal article" date="2018" name="Science">
        <title>The opium poppy genome and morphinan production.</title>
        <authorList>
            <person name="Guo L."/>
            <person name="Winzer T."/>
            <person name="Yang X."/>
            <person name="Li Y."/>
            <person name="Ning Z."/>
            <person name="He Z."/>
            <person name="Teodor R."/>
            <person name="Lu Y."/>
            <person name="Bowser T.A."/>
            <person name="Graham I.A."/>
            <person name="Ye K."/>
        </authorList>
    </citation>
    <scope>NUCLEOTIDE SEQUENCE [LARGE SCALE GENOMIC DNA]</scope>
    <source>
        <strain evidence="5">cv. HN1</strain>
        <tissue evidence="4">Leaves</tissue>
    </source>
</reference>
<evidence type="ECO:0000313" key="4">
    <source>
        <dbReference type="EMBL" id="RZC60247.1"/>
    </source>
</evidence>
<keyword evidence="1" id="KW-0547">Nucleotide-binding</keyword>
<proteinExistence type="predicted"/>
<dbReference type="PANTHER" id="PTHR23115">
    <property type="entry name" value="TRANSLATION FACTOR"/>
    <property type="match status" value="1"/>
</dbReference>
<dbReference type="Gene3D" id="2.40.30.10">
    <property type="entry name" value="Translation factors"/>
    <property type="match status" value="1"/>
</dbReference>
<dbReference type="Gene3D" id="3.30.1330.30">
    <property type="match status" value="2"/>
</dbReference>
<dbReference type="InterPro" id="IPR029064">
    <property type="entry name" value="Ribosomal_eL30-like_sf"/>
</dbReference>
<feature type="domain" description="eRF1" evidence="3">
    <location>
        <begin position="453"/>
        <end position="542"/>
    </location>
</feature>
<evidence type="ECO:0000313" key="5">
    <source>
        <dbReference type="Proteomes" id="UP000316621"/>
    </source>
</evidence>
<keyword evidence="2" id="KW-0342">GTP-binding</keyword>
<dbReference type="AlphaFoldDB" id="A0A4Y7JHL3"/>
<dbReference type="InterPro" id="IPR050100">
    <property type="entry name" value="TRAFAC_GTPase_members"/>
</dbReference>
<dbReference type="SUPFAM" id="SSF55315">
    <property type="entry name" value="L30e-like"/>
    <property type="match status" value="1"/>
</dbReference>
<dbReference type="SUPFAM" id="SSF50447">
    <property type="entry name" value="Translation proteins"/>
    <property type="match status" value="1"/>
</dbReference>
<organism evidence="4 5">
    <name type="scientific">Papaver somniferum</name>
    <name type="common">Opium poppy</name>
    <dbReference type="NCBI Taxonomy" id="3469"/>
    <lineage>
        <taxon>Eukaryota</taxon>
        <taxon>Viridiplantae</taxon>
        <taxon>Streptophyta</taxon>
        <taxon>Embryophyta</taxon>
        <taxon>Tracheophyta</taxon>
        <taxon>Spermatophyta</taxon>
        <taxon>Magnoliopsida</taxon>
        <taxon>Ranunculales</taxon>
        <taxon>Papaveraceae</taxon>
        <taxon>Papaveroideae</taxon>
        <taxon>Papaver</taxon>
    </lineage>
</organism>
<dbReference type="Pfam" id="PF03465">
    <property type="entry name" value="eRF1_3"/>
    <property type="match status" value="1"/>
</dbReference>
<dbReference type="EMBL" id="CM010719">
    <property type="protein sequence ID" value="RZC60247.1"/>
    <property type="molecule type" value="Genomic_DNA"/>
</dbReference>
<evidence type="ECO:0000256" key="1">
    <source>
        <dbReference type="ARBA" id="ARBA00022741"/>
    </source>
</evidence>
<dbReference type="SUPFAM" id="SSF53137">
    <property type="entry name" value="Translational machinery components"/>
    <property type="match status" value="1"/>
</dbReference>
<dbReference type="STRING" id="3469.A0A4Y7JHL3"/>
<evidence type="ECO:0000256" key="2">
    <source>
        <dbReference type="ARBA" id="ARBA00023134"/>
    </source>
</evidence>
<accession>A0A4Y7JHL3</accession>
<dbReference type="InterPro" id="IPR009000">
    <property type="entry name" value="Transl_B-barrel_sf"/>
</dbReference>
<dbReference type="InterPro" id="IPR005142">
    <property type="entry name" value="eRF1_3"/>
</dbReference>
<dbReference type="Proteomes" id="UP000316621">
    <property type="component" value="Chromosome 5"/>
</dbReference>
<keyword evidence="5" id="KW-1185">Reference proteome</keyword>
<dbReference type="Gene3D" id="3.30.420.60">
    <property type="entry name" value="eRF1 domain 2"/>
    <property type="match status" value="1"/>
</dbReference>
<gene>
    <name evidence="4" type="ORF">C5167_021999</name>
</gene>